<protein>
    <submittedName>
        <fullName evidence="6">Nickel ABC transporter substrate-binding protein</fullName>
    </submittedName>
</protein>
<reference evidence="6" key="1">
    <citation type="submission" date="2019-07" db="EMBL/GenBank/DDBJ databases">
        <title>FDA dAtabase for Regulatory Grade micrObial Sequences (FDA-ARGOS): Supporting development and validation of Infectious Disease Dx tests.</title>
        <authorList>
            <person name="Bachman M."/>
            <person name="Young C."/>
            <person name="Tallon L."/>
            <person name="Sadzewicz L."/>
            <person name="Vavikolanu K."/>
            <person name="Mehta A."/>
            <person name="Aluvathingal J."/>
            <person name="Nadendla S."/>
            <person name="Nandy P."/>
            <person name="Geyer C."/>
            <person name="Yan Y."/>
            <person name="Sichtig H."/>
        </authorList>
    </citation>
    <scope>NUCLEOTIDE SEQUENCE</scope>
    <source>
        <strain evidence="6">FDAARGOS_618</strain>
        <plasmid evidence="6">unnamed1</plasmid>
    </source>
</reference>
<evidence type="ECO:0000256" key="4">
    <source>
        <dbReference type="ARBA" id="ARBA00022729"/>
    </source>
</evidence>
<dbReference type="RefSeq" id="WP_172890972.1">
    <property type="nucleotide sequence ID" value="NZ_JABRWM010000001.1"/>
</dbReference>
<proteinExistence type="inferred from homology"/>
<accession>A0AA44EFW9</accession>
<dbReference type="GO" id="GO:0043190">
    <property type="term" value="C:ATP-binding cassette (ABC) transporter complex"/>
    <property type="evidence" value="ECO:0007669"/>
    <property type="project" value="InterPro"/>
</dbReference>
<keyword evidence="4" id="KW-0732">Signal</keyword>
<evidence type="ECO:0000313" key="6">
    <source>
        <dbReference type="EMBL" id="NRF17569.1"/>
    </source>
</evidence>
<keyword evidence="7" id="KW-1185">Reference proteome</keyword>
<geneLocation type="plasmid" evidence="6">
    <name>unnamed1</name>
</geneLocation>
<sequence length="520" mass="56189">MITIDRRKFLAGTAGMAFVSAFPLNALSETHDALKIAIAAETGDLDLLQNVSTLSAYTIVFDALIHYGQNGKLEPGLATKWIVADDQLSIAFDLREGVTFSDGTPFDATSAEWNLKRWMGKSDFSWIGVSDAFESIVTDGPTKLTVKLKRPVPAALLEFTIVRPVRFLSPKAVDAAGKQTAPVGTGPWIVESFDSSATVLVRNDKYWGEKPLFARMELKVVPDELARANGLRSGDLDVIGGDWVAPLSPRRARALESDGMKVAAEPGTATMLLGFSPKSPMVADKAVRDAIAISIDRAAMAKVLFEGFADPTFDLFPANVPSSGTRHPVPARDVAKAKSILTESGWTESGDSWSKNGAPLALDFLVSDESLPGSRRIAEMIQGQLSEVGFQVKVSSVDNATMHERRPAFEYDLAFFTTYGAPYDPHGTLGNSFVSTADSGPDGKIYVSEALDVVVKTALEASGSERELKMQAIYDWLADNTAICPLVVAQRLWAYGANIENFSLPATDYDMPFKAMSRKA</sequence>
<dbReference type="GO" id="GO:0030288">
    <property type="term" value="C:outer membrane-bounded periplasmic space"/>
    <property type="evidence" value="ECO:0007669"/>
    <property type="project" value="UniProtKB-ARBA"/>
</dbReference>
<evidence type="ECO:0000256" key="2">
    <source>
        <dbReference type="ARBA" id="ARBA00005695"/>
    </source>
</evidence>
<keyword evidence="6" id="KW-0614">Plasmid</keyword>
<feature type="domain" description="Solute-binding protein family 5" evidence="5">
    <location>
        <begin position="72"/>
        <end position="437"/>
    </location>
</feature>
<comment type="subcellular location">
    <subcellularLocation>
        <location evidence="1">Periplasm</location>
    </subcellularLocation>
</comment>
<dbReference type="PANTHER" id="PTHR30290">
    <property type="entry name" value="PERIPLASMIC BINDING COMPONENT OF ABC TRANSPORTER"/>
    <property type="match status" value="1"/>
</dbReference>
<evidence type="ECO:0000259" key="5">
    <source>
        <dbReference type="Pfam" id="PF00496"/>
    </source>
</evidence>
<dbReference type="EMBL" id="JABRWM010000001">
    <property type="protein sequence ID" value="NRF17569.1"/>
    <property type="molecule type" value="Genomic_DNA"/>
</dbReference>
<evidence type="ECO:0000313" key="7">
    <source>
        <dbReference type="Proteomes" id="UP001155820"/>
    </source>
</evidence>
<evidence type="ECO:0000256" key="3">
    <source>
        <dbReference type="ARBA" id="ARBA00022448"/>
    </source>
</evidence>
<name>A0AA44EFW9_9HYPH</name>
<dbReference type="PIRSF" id="PIRSF002741">
    <property type="entry name" value="MppA"/>
    <property type="match status" value="1"/>
</dbReference>
<dbReference type="Gene3D" id="3.40.190.10">
    <property type="entry name" value="Periplasmic binding protein-like II"/>
    <property type="match status" value="1"/>
</dbReference>
<dbReference type="PROSITE" id="PS51318">
    <property type="entry name" value="TAT"/>
    <property type="match status" value="1"/>
</dbReference>
<dbReference type="InterPro" id="IPR030678">
    <property type="entry name" value="Peptide/Ni-bd"/>
</dbReference>
<comment type="caution">
    <text evidence="6">The sequence shown here is derived from an EMBL/GenBank/DDBJ whole genome shotgun (WGS) entry which is preliminary data.</text>
</comment>
<dbReference type="GO" id="GO:0015833">
    <property type="term" value="P:peptide transport"/>
    <property type="evidence" value="ECO:0007669"/>
    <property type="project" value="TreeGrafter"/>
</dbReference>
<gene>
    <name evidence="6" type="ORF">FOB26_00125</name>
</gene>
<dbReference type="Pfam" id="PF00496">
    <property type="entry name" value="SBP_bac_5"/>
    <property type="match status" value="1"/>
</dbReference>
<dbReference type="AlphaFoldDB" id="A0AA44EFW9"/>
<dbReference type="GO" id="GO:1904680">
    <property type="term" value="F:peptide transmembrane transporter activity"/>
    <property type="evidence" value="ECO:0007669"/>
    <property type="project" value="TreeGrafter"/>
</dbReference>
<dbReference type="Gene3D" id="3.10.105.10">
    <property type="entry name" value="Dipeptide-binding Protein, Domain 3"/>
    <property type="match status" value="1"/>
</dbReference>
<dbReference type="InterPro" id="IPR039424">
    <property type="entry name" value="SBP_5"/>
</dbReference>
<dbReference type="InterPro" id="IPR000914">
    <property type="entry name" value="SBP_5_dom"/>
</dbReference>
<dbReference type="PANTHER" id="PTHR30290:SF10">
    <property type="entry name" value="PERIPLASMIC OLIGOPEPTIDE-BINDING PROTEIN-RELATED"/>
    <property type="match status" value="1"/>
</dbReference>
<dbReference type="InterPro" id="IPR006311">
    <property type="entry name" value="TAT_signal"/>
</dbReference>
<dbReference type="Proteomes" id="UP001155820">
    <property type="component" value="Unassembled WGS sequence"/>
</dbReference>
<dbReference type="SUPFAM" id="SSF53850">
    <property type="entry name" value="Periplasmic binding protein-like II"/>
    <property type="match status" value="1"/>
</dbReference>
<keyword evidence="3" id="KW-0813">Transport</keyword>
<evidence type="ECO:0000256" key="1">
    <source>
        <dbReference type="ARBA" id="ARBA00004418"/>
    </source>
</evidence>
<comment type="similarity">
    <text evidence="2">Belongs to the bacterial solute-binding protein 5 family.</text>
</comment>
<organism evidence="6 7">
    <name type="scientific">Agrobacterium pusense</name>
    <dbReference type="NCBI Taxonomy" id="648995"/>
    <lineage>
        <taxon>Bacteria</taxon>
        <taxon>Pseudomonadati</taxon>
        <taxon>Pseudomonadota</taxon>
        <taxon>Alphaproteobacteria</taxon>
        <taxon>Hyphomicrobiales</taxon>
        <taxon>Rhizobiaceae</taxon>
        <taxon>Rhizobium/Agrobacterium group</taxon>
        <taxon>Agrobacterium</taxon>
    </lineage>
</organism>